<gene>
    <name evidence="2" type="ORF">TKK_019903</name>
</gene>
<evidence type="ECO:0000313" key="3">
    <source>
        <dbReference type="Proteomes" id="UP001627154"/>
    </source>
</evidence>
<sequence length="75" mass="8488">MPRCTTTTTTISRGTRAQDLDSSSSSSRKQQTRNYFEEEVPRDRTDLDISEPTIVAIDGKLFHSIISNRRSRAAQ</sequence>
<comment type="caution">
    <text evidence="2">The sequence shown here is derived from an EMBL/GenBank/DDBJ whole genome shotgun (WGS) entry which is preliminary data.</text>
</comment>
<evidence type="ECO:0000313" key="2">
    <source>
        <dbReference type="EMBL" id="KAL3384304.1"/>
    </source>
</evidence>
<feature type="region of interest" description="Disordered" evidence="1">
    <location>
        <begin position="1"/>
        <end position="47"/>
    </location>
</feature>
<name>A0ABD2VU97_9HYME</name>
<protein>
    <recommendedName>
        <fullName evidence="4">BTB domain-containing protein</fullName>
    </recommendedName>
</protein>
<evidence type="ECO:0000256" key="1">
    <source>
        <dbReference type="SAM" id="MobiDB-lite"/>
    </source>
</evidence>
<dbReference type="EMBL" id="JBJJXI010000175">
    <property type="protein sequence ID" value="KAL3384304.1"/>
    <property type="molecule type" value="Genomic_DNA"/>
</dbReference>
<accession>A0ABD2VU97</accession>
<reference evidence="2 3" key="1">
    <citation type="journal article" date="2024" name="bioRxiv">
        <title>A reference genome for Trichogramma kaykai: A tiny desert-dwelling parasitoid wasp with competing sex-ratio distorters.</title>
        <authorList>
            <person name="Culotta J."/>
            <person name="Lindsey A.R."/>
        </authorList>
    </citation>
    <scope>NUCLEOTIDE SEQUENCE [LARGE SCALE GENOMIC DNA]</scope>
    <source>
        <strain evidence="2 3">KSX58</strain>
    </source>
</reference>
<feature type="compositionally biased region" description="Basic and acidic residues" evidence="1">
    <location>
        <begin position="35"/>
        <end position="47"/>
    </location>
</feature>
<proteinExistence type="predicted"/>
<organism evidence="2 3">
    <name type="scientific">Trichogramma kaykai</name>
    <dbReference type="NCBI Taxonomy" id="54128"/>
    <lineage>
        <taxon>Eukaryota</taxon>
        <taxon>Metazoa</taxon>
        <taxon>Ecdysozoa</taxon>
        <taxon>Arthropoda</taxon>
        <taxon>Hexapoda</taxon>
        <taxon>Insecta</taxon>
        <taxon>Pterygota</taxon>
        <taxon>Neoptera</taxon>
        <taxon>Endopterygota</taxon>
        <taxon>Hymenoptera</taxon>
        <taxon>Apocrita</taxon>
        <taxon>Proctotrupomorpha</taxon>
        <taxon>Chalcidoidea</taxon>
        <taxon>Trichogrammatidae</taxon>
        <taxon>Trichogramma</taxon>
    </lineage>
</organism>
<feature type="compositionally biased region" description="Low complexity" evidence="1">
    <location>
        <begin position="1"/>
        <end position="10"/>
    </location>
</feature>
<dbReference type="Proteomes" id="UP001627154">
    <property type="component" value="Unassembled WGS sequence"/>
</dbReference>
<evidence type="ECO:0008006" key="4">
    <source>
        <dbReference type="Google" id="ProtNLM"/>
    </source>
</evidence>
<dbReference type="AlphaFoldDB" id="A0ABD2VU97"/>
<keyword evidence="3" id="KW-1185">Reference proteome</keyword>